<dbReference type="AlphaFoldDB" id="A0AA41PWU2"/>
<gene>
    <name evidence="1" type="ORF">LZ495_03555</name>
</gene>
<evidence type="ECO:0000313" key="2">
    <source>
        <dbReference type="Proteomes" id="UP001165378"/>
    </source>
</evidence>
<sequence length="451" mass="46196">MPVGLFVSGAVRRRRAGRLLPGLAGVAALAVLTAGCGGGDAKDAKDVKPSGSAAAPAGAQGAVAQITKAEVKALLDAQTQALKAGDEAAFLAAYEGADAAVLAERRRTFANLRLVPFDSVEFTAPTAPEVKAAEGSGPAELEVPVVFMHRITGIDAVPVGEGYRYRIVRTAPGGPLRIAHAEGGGGSVGYPAPWDQGEMAVVARPHVLLLAAKADQAKAEGWADTAETAAAAGVATWRGPAGTASRFLVYGTAERIGYAKMFGGEKGTRNASTDCRLATAAGAATPCSLAVAGSPRLTVDFSGKPAATAEALVGPLTDALLSPLCKETCKGRASWVLEGYSLVQDWGLGNDDGMVRGTVQELFKQREFTGKLPSLDRSGSSVLSLDADGYAAALAMHRLTEKFGAEKAHTVAAGAFGTPDDAAFAALFRSTTGTDLAAFEKDWAAWVRAKA</sequence>
<dbReference type="Proteomes" id="UP001165378">
    <property type="component" value="Unassembled WGS sequence"/>
</dbReference>
<organism evidence="1 2">
    <name type="scientific">Yinghuangia soli</name>
    <dbReference type="NCBI Taxonomy" id="2908204"/>
    <lineage>
        <taxon>Bacteria</taxon>
        <taxon>Bacillati</taxon>
        <taxon>Actinomycetota</taxon>
        <taxon>Actinomycetes</taxon>
        <taxon>Kitasatosporales</taxon>
        <taxon>Streptomycetaceae</taxon>
        <taxon>Yinghuangia</taxon>
    </lineage>
</organism>
<protein>
    <submittedName>
        <fullName evidence="1">Uncharacterized protein</fullName>
    </submittedName>
</protein>
<evidence type="ECO:0000313" key="1">
    <source>
        <dbReference type="EMBL" id="MCF2526299.1"/>
    </source>
</evidence>
<dbReference type="EMBL" id="JAKFHA010000001">
    <property type="protein sequence ID" value="MCF2526299.1"/>
    <property type="molecule type" value="Genomic_DNA"/>
</dbReference>
<name>A0AA41PWU2_9ACTN</name>
<dbReference type="RefSeq" id="WP_235050342.1">
    <property type="nucleotide sequence ID" value="NZ_JAKFHA010000001.1"/>
</dbReference>
<accession>A0AA41PWU2</accession>
<reference evidence="1" key="1">
    <citation type="submission" date="2022-01" db="EMBL/GenBank/DDBJ databases">
        <title>Genome-Based Taxonomic Classification of the Phylum Actinobacteria.</title>
        <authorList>
            <person name="Gao Y."/>
        </authorList>
    </citation>
    <scope>NUCLEOTIDE SEQUENCE</scope>
    <source>
        <strain evidence="1">KLBMP 8922</strain>
    </source>
</reference>
<keyword evidence="2" id="KW-1185">Reference proteome</keyword>
<proteinExistence type="predicted"/>
<comment type="caution">
    <text evidence="1">The sequence shown here is derived from an EMBL/GenBank/DDBJ whole genome shotgun (WGS) entry which is preliminary data.</text>
</comment>